<evidence type="ECO:0000256" key="4">
    <source>
        <dbReference type="ARBA" id="ARBA00023136"/>
    </source>
</evidence>
<evidence type="ECO:0000256" key="3">
    <source>
        <dbReference type="ARBA" id="ARBA00022989"/>
    </source>
</evidence>
<feature type="transmembrane region" description="Helical" evidence="5">
    <location>
        <begin position="62"/>
        <end position="81"/>
    </location>
</feature>
<evidence type="ECO:0000256" key="5">
    <source>
        <dbReference type="HAMAP-Rule" id="MF_01536"/>
    </source>
</evidence>
<comment type="caution">
    <text evidence="6">The sequence shown here is derived from an EMBL/GenBank/DDBJ whole genome shotgun (WGS) entry which is preliminary data.</text>
</comment>
<organism evidence="6 7">
    <name type="scientific">Cytobacillus oceanisediminis</name>
    <dbReference type="NCBI Taxonomy" id="665099"/>
    <lineage>
        <taxon>Bacteria</taxon>
        <taxon>Bacillati</taxon>
        <taxon>Bacillota</taxon>
        <taxon>Bacilli</taxon>
        <taxon>Bacillales</taxon>
        <taxon>Bacillaceae</taxon>
        <taxon>Cytobacillus</taxon>
    </lineage>
</organism>
<dbReference type="AlphaFoldDB" id="A0A2V2ZUL6"/>
<proteinExistence type="inferred from homology"/>
<keyword evidence="2 5" id="KW-0812">Transmembrane</keyword>
<sequence length="118" mass="13548">MIHAHITTWFLALVLFIVALVMHRSGKQKGLKVVQMILRLFYLLIIGTGVWILSTLNSIDMLYVLKSLVGLWVIAMFEMIIIRTVKGKKTSILWIQFIIALILVLYLGFVQLPLTFMT</sequence>
<evidence type="ECO:0000313" key="6">
    <source>
        <dbReference type="EMBL" id="PWW27742.1"/>
    </source>
</evidence>
<keyword evidence="1 5" id="KW-1003">Cell membrane</keyword>
<keyword evidence="4 5" id="KW-0472">Membrane</keyword>
<dbReference type="OrthoDB" id="2365314at2"/>
<evidence type="ECO:0000313" key="7">
    <source>
        <dbReference type="Proteomes" id="UP000247150"/>
    </source>
</evidence>
<comment type="subcellular location">
    <subcellularLocation>
        <location evidence="5">Cell membrane</location>
        <topology evidence="5">Multi-pass membrane protein</topology>
    </subcellularLocation>
</comment>
<dbReference type="GO" id="GO:0005886">
    <property type="term" value="C:plasma membrane"/>
    <property type="evidence" value="ECO:0007669"/>
    <property type="project" value="UniProtKB-SubCell"/>
</dbReference>
<keyword evidence="3 5" id="KW-1133">Transmembrane helix</keyword>
<dbReference type="Pfam" id="PF07457">
    <property type="entry name" value="DUF1516"/>
    <property type="match status" value="1"/>
</dbReference>
<evidence type="ECO:0000256" key="1">
    <source>
        <dbReference type="ARBA" id="ARBA00022475"/>
    </source>
</evidence>
<dbReference type="HAMAP" id="MF_01536">
    <property type="entry name" value="UPF0344"/>
    <property type="match status" value="1"/>
</dbReference>
<gene>
    <name evidence="6" type="ORF">DFO73_10752</name>
</gene>
<dbReference type="InterPro" id="IPR010899">
    <property type="entry name" value="UPF0344"/>
</dbReference>
<feature type="transmembrane region" description="Helical" evidence="5">
    <location>
        <begin position="36"/>
        <end position="56"/>
    </location>
</feature>
<comment type="similarity">
    <text evidence="5">Belongs to the UPF0344 family.</text>
</comment>
<feature type="transmembrane region" description="Helical" evidence="5">
    <location>
        <begin position="93"/>
        <end position="114"/>
    </location>
</feature>
<name>A0A2V2ZUL6_9BACI</name>
<protein>
    <recommendedName>
        <fullName evidence="5">UPF0344 protein DFO73_10752</fullName>
    </recommendedName>
</protein>
<accession>A0A2V2ZUL6</accession>
<dbReference type="EMBL" id="QGTW01000007">
    <property type="protein sequence ID" value="PWW27742.1"/>
    <property type="molecule type" value="Genomic_DNA"/>
</dbReference>
<reference evidence="6 7" key="1">
    <citation type="submission" date="2018-05" db="EMBL/GenBank/DDBJ databases">
        <title>Freshwater and sediment microbial communities from various areas in North America, analyzing microbe dynamics in response to fracking.</title>
        <authorList>
            <person name="Lamendella R."/>
        </authorList>
    </citation>
    <scope>NUCLEOTIDE SEQUENCE [LARGE SCALE GENOMIC DNA]</scope>
    <source>
        <strain evidence="6 7">15_TX</strain>
    </source>
</reference>
<evidence type="ECO:0000256" key="2">
    <source>
        <dbReference type="ARBA" id="ARBA00022692"/>
    </source>
</evidence>
<feature type="transmembrane region" description="Helical" evidence="5">
    <location>
        <begin position="6"/>
        <end position="24"/>
    </location>
</feature>
<dbReference type="RefSeq" id="WP_110065381.1">
    <property type="nucleotide sequence ID" value="NZ_QGTW01000007.1"/>
</dbReference>
<dbReference type="Proteomes" id="UP000247150">
    <property type="component" value="Unassembled WGS sequence"/>
</dbReference>